<evidence type="ECO:0000256" key="1">
    <source>
        <dbReference type="SAM" id="MobiDB-lite"/>
    </source>
</evidence>
<protein>
    <submittedName>
        <fullName evidence="2">Uncharacterized protein</fullName>
    </submittedName>
</protein>
<comment type="caution">
    <text evidence="2">The sequence shown here is derived from an EMBL/GenBank/DDBJ whole genome shotgun (WGS) entry which is preliminary data.</text>
</comment>
<proteinExistence type="predicted"/>
<name>A0ABQ9GIU4_9NEOP</name>
<feature type="region of interest" description="Disordered" evidence="1">
    <location>
        <begin position="1"/>
        <end position="23"/>
    </location>
</feature>
<feature type="compositionally biased region" description="Basic and acidic residues" evidence="1">
    <location>
        <begin position="1"/>
        <end position="10"/>
    </location>
</feature>
<accession>A0ABQ9GIU4</accession>
<keyword evidence="3" id="KW-1185">Reference proteome</keyword>
<dbReference type="EMBL" id="JARBHB010000012">
    <property type="protein sequence ID" value="KAJ8871950.1"/>
    <property type="molecule type" value="Genomic_DNA"/>
</dbReference>
<reference evidence="2 3" key="1">
    <citation type="submission" date="2023-02" db="EMBL/GenBank/DDBJ databases">
        <title>LHISI_Scaffold_Assembly.</title>
        <authorList>
            <person name="Stuart O.P."/>
            <person name="Cleave R."/>
            <person name="Magrath M.J.L."/>
            <person name="Mikheyev A.S."/>
        </authorList>
    </citation>
    <scope>NUCLEOTIDE SEQUENCE [LARGE SCALE GENOMIC DNA]</scope>
    <source>
        <strain evidence="2">Daus_M_001</strain>
        <tissue evidence="2">Leg muscle</tissue>
    </source>
</reference>
<organism evidence="2 3">
    <name type="scientific">Dryococelus australis</name>
    <dbReference type="NCBI Taxonomy" id="614101"/>
    <lineage>
        <taxon>Eukaryota</taxon>
        <taxon>Metazoa</taxon>
        <taxon>Ecdysozoa</taxon>
        <taxon>Arthropoda</taxon>
        <taxon>Hexapoda</taxon>
        <taxon>Insecta</taxon>
        <taxon>Pterygota</taxon>
        <taxon>Neoptera</taxon>
        <taxon>Polyneoptera</taxon>
        <taxon>Phasmatodea</taxon>
        <taxon>Verophasmatodea</taxon>
        <taxon>Anareolatae</taxon>
        <taxon>Phasmatidae</taxon>
        <taxon>Eurycanthinae</taxon>
        <taxon>Dryococelus</taxon>
    </lineage>
</organism>
<evidence type="ECO:0000313" key="3">
    <source>
        <dbReference type="Proteomes" id="UP001159363"/>
    </source>
</evidence>
<sequence length="375" mass="41341">MVAERLERSPPTKANHVQSSAGSSDFRKRESYLSIPLVGGFSRVSPISLTHSFRSRSILTSSTFIGSQDLAVKSRPNHFTSFQHAASHLFCLAVKCTLFLDSGVCVFANDACCGSSGGDDVWAASRVLMKPLAAVDQEVEQTRRTTASIDTALSRLLVTVCGRTLCLLPTYSATCFLPHSPPLPSNTCIGCSRINLYMTFLMDVFRQLASGQSVLVEVPRSNKPAKLDMYGIGSKVGLPAYDTEAWSWGEGGWWCKEGQATLWLENIAFIKTTCRWPCRNSARAMTLGLAQSPADILPRCYRQSSPRSLRTRLDHGHTRLAPSPCSLYCESLWQGQRRRVLRTTQDKHLGPFTAGERKNCGRKTMWGLHSGLVIS</sequence>
<evidence type="ECO:0000313" key="2">
    <source>
        <dbReference type="EMBL" id="KAJ8871950.1"/>
    </source>
</evidence>
<dbReference type="Proteomes" id="UP001159363">
    <property type="component" value="Chromosome 11"/>
</dbReference>
<gene>
    <name evidence="2" type="ORF">PR048_028290</name>
</gene>